<gene>
    <name evidence="4" type="ORF">KHU32_22770</name>
</gene>
<feature type="domain" description="PNPLA" evidence="3">
    <location>
        <begin position="85"/>
        <end position="277"/>
    </location>
</feature>
<name>A0ABS5QJR8_9PROT</name>
<dbReference type="PROSITE" id="PS51635">
    <property type="entry name" value="PNPLA"/>
    <property type="match status" value="1"/>
</dbReference>
<evidence type="ECO:0000313" key="4">
    <source>
        <dbReference type="EMBL" id="MBS7813778.1"/>
    </source>
</evidence>
<accession>A0ABS5QJR8</accession>
<dbReference type="Gene3D" id="3.40.1090.10">
    <property type="entry name" value="Cytosolic phospholipase A2 catalytic domain"/>
    <property type="match status" value="1"/>
</dbReference>
<reference evidence="4 5" key="1">
    <citation type="submission" date="2021-05" db="EMBL/GenBank/DDBJ databases">
        <title>Roseococcus sp. XZZS9, whole genome shotgun sequencing project.</title>
        <authorList>
            <person name="Zhao G."/>
            <person name="Shen L."/>
        </authorList>
    </citation>
    <scope>NUCLEOTIDE SEQUENCE [LARGE SCALE GENOMIC DNA]</scope>
    <source>
        <strain evidence="4 5">XZZS9</strain>
    </source>
</reference>
<dbReference type="Pfam" id="PF01734">
    <property type="entry name" value="Patatin"/>
    <property type="match status" value="1"/>
</dbReference>
<keyword evidence="5" id="KW-1185">Reference proteome</keyword>
<feature type="active site" description="Proton acceptor" evidence="2">
    <location>
        <position position="264"/>
    </location>
</feature>
<keyword evidence="2" id="KW-0442">Lipid degradation</keyword>
<dbReference type="InterPro" id="IPR016035">
    <property type="entry name" value="Acyl_Trfase/lysoPLipase"/>
</dbReference>
<dbReference type="Proteomes" id="UP000766336">
    <property type="component" value="Unassembled WGS sequence"/>
</dbReference>
<dbReference type="RefSeq" id="WP_213672487.1">
    <property type="nucleotide sequence ID" value="NZ_JAHCDA010000007.1"/>
</dbReference>
<evidence type="ECO:0000256" key="2">
    <source>
        <dbReference type="PROSITE-ProRule" id="PRU01161"/>
    </source>
</evidence>
<proteinExistence type="predicted"/>
<evidence type="ECO:0000256" key="1">
    <source>
        <dbReference type="ARBA" id="ARBA00023098"/>
    </source>
</evidence>
<keyword evidence="2" id="KW-0378">Hydrolase</keyword>
<evidence type="ECO:0000313" key="5">
    <source>
        <dbReference type="Proteomes" id="UP000766336"/>
    </source>
</evidence>
<comment type="caution">
    <text evidence="4">The sequence shown here is derived from an EMBL/GenBank/DDBJ whole genome shotgun (WGS) entry which is preliminary data.</text>
</comment>
<feature type="short sequence motif" description="DGA/G" evidence="2">
    <location>
        <begin position="264"/>
        <end position="266"/>
    </location>
</feature>
<dbReference type="PROSITE" id="PS51257">
    <property type="entry name" value="PROKAR_LIPOPROTEIN"/>
    <property type="match status" value="1"/>
</dbReference>
<feature type="short sequence motif" description="GXGXXG" evidence="2">
    <location>
        <begin position="89"/>
        <end position="94"/>
    </location>
</feature>
<dbReference type="SUPFAM" id="SSF52151">
    <property type="entry name" value="FabD/lysophospholipase-like"/>
    <property type="match status" value="1"/>
</dbReference>
<organism evidence="4 5">
    <name type="scientific">Roseococcus pinisoli</name>
    <dbReference type="NCBI Taxonomy" id="2835040"/>
    <lineage>
        <taxon>Bacteria</taxon>
        <taxon>Pseudomonadati</taxon>
        <taxon>Pseudomonadota</taxon>
        <taxon>Alphaproteobacteria</taxon>
        <taxon>Acetobacterales</taxon>
        <taxon>Roseomonadaceae</taxon>
        <taxon>Roseococcus</taxon>
    </lineage>
</organism>
<keyword evidence="1 2" id="KW-0443">Lipid metabolism</keyword>
<evidence type="ECO:0000259" key="3">
    <source>
        <dbReference type="PROSITE" id="PS51635"/>
    </source>
</evidence>
<feature type="short sequence motif" description="GXSXG" evidence="2">
    <location>
        <begin position="118"/>
        <end position="122"/>
    </location>
</feature>
<protein>
    <submittedName>
        <fullName evidence="4">Patatin-like phospholipase family protein</fullName>
    </submittedName>
</protein>
<sequence>MPQLSRRSALLLGGGTLSGCALPVREPAVPSGQSHRASVLGLPNERFLAGDGSAAITQEYMAALERRRAFLGLTPNEANPPLHLLAISGGGEDGAFGAGLLNGWSQQGSRPVFNLVTGVSTGALTAPFAFVGASADAALKQVYTGITLADVAVQRHFTAAIFDDAMSDTAPLFATISRQMDATMLSAIAQGYREGRLLLVGTTNLDTQLPVIWNIGAIANSGDPRAPDLIRRILLASAAIPGVFPPVLFDVQVDGRTYHELHVDGGAVAQAFLYPAAVAEHRRASIRARRPVPPVHAWMIRNARLDSDWASTNRRTVSIAQRAIATMTASSGYNDAVRIWLNAERDGVEFRMAYIGRDFTVAYDKPFDQAYMTPLFNYGFERARAGYPWSRQPPFTS</sequence>
<dbReference type="EMBL" id="JAHCDA010000007">
    <property type="protein sequence ID" value="MBS7813778.1"/>
    <property type="molecule type" value="Genomic_DNA"/>
</dbReference>
<feature type="active site" description="Nucleophile" evidence="2">
    <location>
        <position position="120"/>
    </location>
</feature>
<dbReference type="InterPro" id="IPR002641">
    <property type="entry name" value="PNPLA_dom"/>
</dbReference>